<evidence type="ECO:0000313" key="2">
    <source>
        <dbReference type="EMBL" id="QXV67794.1"/>
    </source>
</evidence>
<dbReference type="Pfam" id="PF10682">
    <property type="entry name" value="UL40"/>
    <property type="match status" value="1"/>
</dbReference>
<dbReference type="RefSeq" id="NP_612683.1">
    <property type="nucleotide sequence ID" value="NC_003521.1"/>
</dbReference>
<evidence type="ECO:0000313" key="1">
    <source>
        <dbReference type="EMBL" id="AAM00689.1"/>
    </source>
</evidence>
<reference evidence="1 3" key="1">
    <citation type="journal article" date="2003" name="J. Gen. Virol.">
        <title>The human cytomegalovirus genome revisited: comparison with the chimpanzee cytomegalovirus genome.</title>
        <authorList>
            <person name="Davison A.J."/>
            <person name="Dolan A."/>
            <person name="Akter P."/>
            <person name="Addison C."/>
            <person name="Dargan D.J."/>
            <person name="Alcendor D.J."/>
            <person name="McGeoch D.J."/>
            <person name="Hayward G.S."/>
        </authorList>
    </citation>
    <scope>NUCLEOTIDE SEQUENCE [LARGE SCALE GENOMIC DNA]</scope>
    <source>
        <strain evidence="1">Heberling</strain>
    </source>
</reference>
<dbReference type="EMBL" id="AF480884">
    <property type="protein sequence ID" value="AAM00689.1"/>
    <property type="molecule type" value="Genomic_DNA"/>
</dbReference>
<keyword evidence="3" id="KW-1185">Reference proteome</keyword>
<accession>Q8QS49</accession>
<dbReference type="KEGG" id="vg:935574"/>
<sequence length="199" mass="22095">MRTHFMITTMAPKTLLIIVFLGLPGQMTATTPTTTTGAVISSTPKSNTSYCQKVFEGWVYAMYHKGGMNLMTVDVQCCRPKDNNSEKPELLIDVGNKTRTGTCNSHPPSVQPADCHTDIVHVSGLDQSRFYLSSLRSCCLNQPSRLSEKVAYHLRMRPANFGLETWAMYTIGLLGLGSFSSFYPQLIKNLQTYHYAGKA</sequence>
<protein>
    <submittedName>
        <fullName evidence="1">Membrane glycoprotein UL40</fullName>
    </submittedName>
</protein>
<dbReference type="EMBL" id="MZ151943">
    <property type="protein sequence ID" value="QXV67794.1"/>
    <property type="molecule type" value="Genomic_DNA"/>
</dbReference>
<organism evidence="1 3">
    <name type="scientific">Panine betaherpesvirus 2</name>
    <name type="common">Chimpanzee cytomegalovirus</name>
    <dbReference type="NCBI Taxonomy" id="188763"/>
    <lineage>
        <taxon>Viruses</taxon>
        <taxon>Duplodnaviria</taxon>
        <taxon>Heunggongvirae</taxon>
        <taxon>Peploviricota</taxon>
        <taxon>Herviviricetes</taxon>
        <taxon>Herpesvirales</taxon>
        <taxon>Orthoherpesviridae</taxon>
        <taxon>Betaherpesvirinae</taxon>
        <taxon>Cytomegalovirus</taxon>
        <taxon>Cytomegalovirus paninebeta2</taxon>
    </lineage>
</organism>
<gene>
    <name evidence="1" type="primary">UL40</name>
    <name evidence="1" type="ORF">CCMVgp041</name>
</gene>
<reference evidence="2" key="2">
    <citation type="submission" date="2021-05" db="EMBL/GenBank/DDBJ databases">
        <title>Cloning and multi-omic analysis of chimpanzee cytomegalovirus: a resource for comparative functional genomics.</title>
        <authorList>
            <person name="Phan Q.V."/>
        </authorList>
    </citation>
    <scope>NUCLEOTIDE SEQUENCE</scope>
    <source>
        <strain evidence="2">Heberling</strain>
    </source>
</reference>
<dbReference type="OrthoDB" id="33700at10239"/>
<dbReference type="InterPro" id="IPR019624">
    <property type="entry name" value="Herpes_UL40"/>
</dbReference>
<dbReference type="GeneID" id="935574"/>
<proteinExistence type="predicted"/>
<name>Q8QS49_9BETA</name>
<dbReference type="Proteomes" id="UP000099188">
    <property type="component" value="Segment"/>
</dbReference>
<evidence type="ECO:0000313" key="3">
    <source>
        <dbReference type="Proteomes" id="UP000099188"/>
    </source>
</evidence>